<gene>
    <name evidence="1" type="ORF">E5329_13315</name>
</gene>
<dbReference type="EMBL" id="SRYA01000025">
    <property type="protein sequence ID" value="TGY95700.1"/>
    <property type="molecule type" value="Genomic_DNA"/>
</dbReference>
<name>A0AC61RVN0_9FIRM</name>
<organism evidence="1 2">
    <name type="scientific">Petralouisia muris</name>
    <dbReference type="NCBI Taxonomy" id="3032872"/>
    <lineage>
        <taxon>Bacteria</taxon>
        <taxon>Bacillati</taxon>
        <taxon>Bacillota</taxon>
        <taxon>Clostridia</taxon>
        <taxon>Lachnospirales</taxon>
        <taxon>Lachnospiraceae</taxon>
        <taxon>Petralouisia</taxon>
    </lineage>
</organism>
<proteinExistence type="predicted"/>
<protein>
    <submittedName>
        <fullName evidence="1">N-acetyltransferase</fullName>
    </submittedName>
</protein>
<sequence>MNKTDKSWSKDGFLLRLARPEDAQSYYSQNFCPLDQEVVRLTGSRESYTQEEVVGFFLQCIQDKDRYDFLMIAEDGRIVGESVINEIDWEVRSANFRIVIFQPDAQGKGLGSWAVQVTRDFAFEELQLHRLSLDVFSFNERARKAYLAAGFREEGRLRDAVLDGKDYADDILMAILEEEWRACKRGKEGSL</sequence>
<dbReference type="Proteomes" id="UP000304953">
    <property type="component" value="Unassembled WGS sequence"/>
</dbReference>
<evidence type="ECO:0000313" key="1">
    <source>
        <dbReference type="EMBL" id="TGY95700.1"/>
    </source>
</evidence>
<comment type="caution">
    <text evidence="1">The sequence shown here is derived from an EMBL/GenBank/DDBJ whole genome shotgun (WGS) entry which is preliminary data.</text>
</comment>
<keyword evidence="2" id="KW-1185">Reference proteome</keyword>
<accession>A0AC61RVN0</accession>
<evidence type="ECO:0000313" key="2">
    <source>
        <dbReference type="Proteomes" id="UP000304953"/>
    </source>
</evidence>
<reference evidence="1" key="1">
    <citation type="submission" date="2019-04" db="EMBL/GenBank/DDBJ databases">
        <title>Microbes associate with the intestines of laboratory mice.</title>
        <authorList>
            <person name="Navarre W."/>
            <person name="Wong E."/>
            <person name="Huang K."/>
            <person name="Tropini C."/>
            <person name="Ng K."/>
            <person name="Yu B."/>
        </authorList>
    </citation>
    <scope>NUCLEOTIDE SEQUENCE</scope>
    <source>
        <strain evidence="1">NM01_1-7b</strain>
    </source>
</reference>